<dbReference type="Proteomes" id="UP000198736">
    <property type="component" value="Unassembled WGS sequence"/>
</dbReference>
<gene>
    <name evidence="2" type="ORF">COMA2_110012</name>
</gene>
<accession>A0A0S4L4R6</accession>
<dbReference type="PANTHER" id="PTHR35604">
    <property type="entry name" value="TRANSPOSASE INSH FOR INSERTION SEQUENCE ELEMENT IS5A-RELATED"/>
    <property type="match status" value="1"/>
</dbReference>
<evidence type="ECO:0000313" key="2">
    <source>
        <dbReference type="EMBL" id="CUS32631.1"/>
    </source>
</evidence>
<proteinExistence type="predicted"/>
<dbReference type="InterPro" id="IPR008490">
    <property type="entry name" value="Transposase_InsH_N"/>
</dbReference>
<feature type="domain" description="Transposase InsH N-terminal" evidence="1">
    <location>
        <begin position="22"/>
        <end position="115"/>
    </location>
</feature>
<dbReference type="PANTHER" id="PTHR35604:SF2">
    <property type="entry name" value="TRANSPOSASE INSH FOR INSERTION SEQUENCE ELEMENT IS5A-RELATED"/>
    <property type="match status" value="1"/>
</dbReference>
<name>A0A0S4L4R6_9BACT</name>
<reference evidence="3" key="1">
    <citation type="submission" date="2015-10" db="EMBL/GenBank/DDBJ databases">
        <authorList>
            <person name="Luecker S."/>
            <person name="Luecker S."/>
        </authorList>
    </citation>
    <scope>NUCLEOTIDE SEQUENCE [LARGE SCALE GENOMIC DNA]</scope>
</reference>
<dbReference type="Pfam" id="PF05598">
    <property type="entry name" value="DUF772"/>
    <property type="match status" value="1"/>
</dbReference>
<sequence length="229" mass="25877">MRWITLLVQRTTPRLGGRRQIARRERFLDESNRVVPWTDLVATIAPVSPKAEGPGRPPVGIERMLRHHCLQQWFTLSDPTMEEALYDSRAMRQFVGIDLVCEPVPDETTICKFRQLLGSPPAGRTTLCANPRAFGQARLAGEPRTHHGGRHRCPELYPDESLSPSALERGRACPQSHEVEGPRQSRACVLGDQADRWMGQSPVPWVGEEYPLTVHQLEAWRICTWLACA</sequence>
<evidence type="ECO:0000313" key="3">
    <source>
        <dbReference type="Proteomes" id="UP000198736"/>
    </source>
</evidence>
<dbReference type="AlphaFoldDB" id="A0A0S4L4R6"/>
<dbReference type="EMBL" id="CZPZ01000003">
    <property type="protein sequence ID" value="CUS32631.1"/>
    <property type="molecule type" value="Genomic_DNA"/>
</dbReference>
<organism evidence="2 3">
    <name type="scientific">Candidatus Nitrospira nitrificans</name>
    <dbReference type="NCBI Taxonomy" id="1742973"/>
    <lineage>
        <taxon>Bacteria</taxon>
        <taxon>Pseudomonadati</taxon>
        <taxon>Nitrospirota</taxon>
        <taxon>Nitrospiria</taxon>
        <taxon>Nitrospirales</taxon>
        <taxon>Nitrospiraceae</taxon>
        <taxon>Nitrospira</taxon>
    </lineage>
</organism>
<keyword evidence="3" id="KW-1185">Reference proteome</keyword>
<dbReference type="STRING" id="1742973.COMA2_110012"/>
<protein>
    <recommendedName>
        <fullName evidence="1">Transposase InsH N-terminal domain-containing protein</fullName>
    </recommendedName>
</protein>
<evidence type="ECO:0000259" key="1">
    <source>
        <dbReference type="Pfam" id="PF05598"/>
    </source>
</evidence>